<feature type="active site" description="Proton acceptor" evidence="2">
    <location>
        <position position="107"/>
    </location>
</feature>
<evidence type="ECO:0000256" key="2">
    <source>
        <dbReference type="PIRSR" id="PIRSR018077-1"/>
    </source>
</evidence>
<dbReference type="EMBL" id="CP044427">
    <property type="protein sequence ID" value="QFG68664.1"/>
    <property type="molecule type" value="Genomic_DNA"/>
</dbReference>
<feature type="compositionally biased region" description="Low complexity" evidence="3">
    <location>
        <begin position="352"/>
        <end position="370"/>
    </location>
</feature>
<dbReference type="InterPro" id="IPR022366">
    <property type="entry name" value="Pup_deamidase"/>
</dbReference>
<evidence type="ECO:0000256" key="1">
    <source>
        <dbReference type="ARBA" id="ARBA00009114"/>
    </source>
</evidence>
<feature type="region of interest" description="Disordered" evidence="3">
    <location>
        <begin position="338"/>
        <end position="370"/>
    </location>
</feature>
<evidence type="ECO:0000313" key="5">
    <source>
        <dbReference type="Proteomes" id="UP000326546"/>
    </source>
</evidence>
<dbReference type="GO" id="GO:0005524">
    <property type="term" value="F:ATP binding"/>
    <property type="evidence" value="ECO:0007669"/>
    <property type="project" value="TreeGrafter"/>
</dbReference>
<dbReference type="KEGG" id="serw:FY030_07970"/>
<reference evidence="4 5" key="1">
    <citation type="submission" date="2019-09" db="EMBL/GenBank/DDBJ databases">
        <title>Serinicoccus pratensis sp. nov., isolated from meadow soil.</title>
        <authorList>
            <person name="Zhang W."/>
        </authorList>
    </citation>
    <scope>NUCLEOTIDE SEQUENCE [LARGE SCALE GENOMIC DNA]</scope>
    <source>
        <strain evidence="4 5">W204</strain>
    </source>
</reference>
<gene>
    <name evidence="4" type="ORF">FY030_07970</name>
</gene>
<evidence type="ECO:0000256" key="3">
    <source>
        <dbReference type="SAM" id="MobiDB-lite"/>
    </source>
</evidence>
<comment type="similarity">
    <text evidence="1">Belongs to the Pup ligase/Pup deamidase family. Pup deamidase subfamily.</text>
</comment>
<dbReference type="AlphaFoldDB" id="A0A5J6V5S4"/>
<proteinExistence type="inferred from homology"/>
<dbReference type="GO" id="GO:0016811">
    <property type="term" value="F:hydrolase activity, acting on carbon-nitrogen (but not peptide) bonds, in linear amides"/>
    <property type="evidence" value="ECO:0007669"/>
    <property type="project" value="InterPro"/>
</dbReference>
<accession>A0A5J6V5S4</accession>
<keyword evidence="5" id="KW-1185">Reference proteome</keyword>
<dbReference type="GO" id="GO:0000502">
    <property type="term" value="C:proteasome complex"/>
    <property type="evidence" value="ECO:0007669"/>
    <property type="project" value="UniProtKB-KW"/>
</dbReference>
<dbReference type="PIRSF" id="PIRSF018077">
    <property type="entry name" value="UCP018077"/>
    <property type="match status" value="1"/>
</dbReference>
<dbReference type="GO" id="GO:0070490">
    <property type="term" value="P:protein pupylation"/>
    <property type="evidence" value="ECO:0007669"/>
    <property type="project" value="TreeGrafter"/>
</dbReference>
<organism evidence="4 5">
    <name type="scientific">Ornithinimicrobium pratense</name>
    <dbReference type="NCBI Taxonomy" id="2593973"/>
    <lineage>
        <taxon>Bacteria</taxon>
        <taxon>Bacillati</taxon>
        <taxon>Actinomycetota</taxon>
        <taxon>Actinomycetes</taxon>
        <taxon>Micrococcales</taxon>
        <taxon>Ornithinimicrobiaceae</taxon>
        <taxon>Ornithinimicrobium</taxon>
    </lineage>
</organism>
<dbReference type="NCBIfam" id="TIGR03688">
    <property type="entry name" value="depupylase_Dop"/>
    <property type="match status" value="1"/>
</dbReference>
<sequence length="537" mass="58357">MEAVSVRRVMGIETEFGITSTQLDRRGTPLSPMLLSAQVVRAYAAGSAAGDALPTSAGWDYADETPLRDARGFEMARALADRSQLTDVDDPAIANTVLSNGARFYVDHAHPEYSAPEVTSPLAAVRFDRAGELVALRALETLAADGQEVRLYKNNVDGKGASYGTHENYLVPRSVPFDRLARLLIPFLVARPVIAGAGRVGLGQASETPGFQLSQRADYLEAEVGLETTLRRPIVNTRDEPHATPHLHRRLHVIVGDATMADVTTYLAMGSLSLVLRVIETHPELLEGMTLAHPVRSAQVVSHDPSLRATVPLADGRELTGLDLVEAHLQAVEQARDQALASGDERWAEEPGQGSASTDTQTTSQAGTDGVLARWREVVDALRRDPAEAAGQVEWVAKHSLLGRFRQRAGVGWDDPRLAAMDIQWHDLDPARGLAQKLRAAGHLERLVEDEQITTAVTAPPEDTRAWFRGECVRRFGPQGDVRGASWDSVTLLDERRHARRVRIDEPTSGTRAQVGPVLARHTHTATLLGELASEDA</sequence>
<dbReference type="Proteomes" id="UP000326546">
    <property type="component" value="Chromosome"/>
</dbReference>
<protein>
    <submittedName>
        <fullName evidence="4">Proteasome accessory factor PafA2</fullName>
    </submittedName>
</protein>
<dbReference type="GO" id="GO:0010498">
    <property type="term" value="P:proteasomal protein catabolic process"/>
    <property type="evidence" value="ECO:0007669"/>
    <property type="project" value="InterPro"/>
</dbReference>
<evidence type="ECO:0000313" key="4">
    <source>
        <dbReference type="EMBL" id="QFG68664.1"/>
    </source>
</evidence>
<name>A0A5J6V5S4_9MICO</name>
<dbReference type="GO" id="GO:0008233">
    <property type="term" value="F:peptidase activity"/>
    <property type="evidence" value="ECO:0007669"/>
    <property type="project" value="InterPro"/>
</dbReference>
<dbReference type="OrthoDB" id="9760627at2"/>
<keyword evidence="4" id="KW-0647">Proteasome</keyword>
<dbReference type="PANTHER" id="PTHR42307:SF2">
    <property type="entry name" value="PUP DEAMIDASE_DEPUPYLASE"/>
    <property type="match status" value="1"/>
</dbReference>
<dbReference type="InterPro" id="IPR004347">
    <property type="entry name" value="Pup_ligase/deamidase"/>
</dbReference>
<dbReference type="GO" id="GO:0019941">
    <property type="term" value="P:modification-dependent protein catabolic process"/>
    <property type="evidence" value="ECO:0007669"/>
    <property type="project" value="InterPro"/>
</dbReference>
<dbReference type="Pfam" id="PF03136">
    <property type="entry name" value="Pup_ligase"/>
    <property type="match status" value="1"/>
</dbReference>
<dbReference type="PANTHER" id="PTHR42307">
    <property type="entry name" value="PUP DEAMIDASE/DEPUPYLASE"/>
    <property type="match status" value="1"/>
</dbReference>